<dbReference type="VEuPathDB" id="FungiDB:CDV56_106734"/>
<keyword evidence="3" id="KW-1185">Reference proteome</keyword>
<accession>A0A397GSJ9</accession>
<dbReference type="EMBL" id="NKHU02000140">
    <property type="protein sequence ID" value="RHZ52043.1"/>
    <property type="molecule type" value="Genomic_DNA"/>
</dbReference>
<dbReference type="Proteomes" id="UP000215305">
    <property type="component" value="Unassembled WGS sequence"/>
</dbReference>
<dbReference type="Pfam" id="PF07883">
    <property type="entry name" value="Cupin_2"/>
    <property type="match status" value="1"/>
</dbReference>
<name>A0A397GSJ9_ASPTH</name>
<dbReference type="CDD" id="cd02219">
    <property type="entry name" value="cupin_YjlB-like"/>
    <property type="match status" value="1"/>
</dbReference>
<evidence type="ECO:0000313" key="3">
    <source>
        <dbReference type="Proteomes" id="UP000215305"/>
    </source>
</evidence>
<dbReference type="STRING" id="41047.A0A397GSJ9"/>
<reference evidence="2" key="1">
    <citation type="submission" date="2018-08" db="EMBL/GenBank/DDBJ databases">
        <title>Draft genome sequence of azole-resistant Aspergillus thermomutatus (Neosartorya pseudofischeri) strain HMR AF 39, isolated from a human nasal aspirate.</title>
        <authorList>
            <person name="Parent-Michaud M."/>
            <person name="Dufresne P.J."/>
            <person name="Fournier E."/>
            <person name="Martineau C."/>
            <person name="Moreira S."/>
            <person name="Perkins V."/>
            <person name="De Repentigny L."/>
            <person name="Dufresne S.F."/>
        </authorList>
    </citation>
    <scope>NUCLEOTIDE SEQUENCE [LARGE SCALE GENOMIC DNA]</scope>
    <source>
        <strain evidence="2">HMR AF 39</strain>
    </source>
</reference>
<feature type="domain" description="Cupin type-2" evidence="1">
    <location>
        <begin position="66"/>
        <end position="118"/>
    </location>
</feature>
<dbReference type="GeneID" id="38128708"/>
<dbReference type="Gene3D" id="2.60.120.10">
    <property type="entry name" value="Jelly Rolls"/>
    <property type="match status" value="1"/>
</dbReference>
<dbReference type="InterPro" id="IPR013096">
    <property type="entry name" value="Cupin_2"/>
</dbReference>
<protein>
    <recommendedName>
        <fullName evidence="1">Cupin type-2 domain-containing protein</fullName>
    </recommendedName>
</protein>
<dbReference type="OrthoDB" id="2589563at2759"/>
<organism evidence="2 3">
    <name type="scientific">Aspergillus thermomutatus</name>
    <name type="common">Neosartorya pseudofischeri</name>
    <dbReference type="NCBI Taxonomy" id="41047"/>
    <lineage>
        <taxon>Eukaryota</taxon>
        <taxon>Fungi</taxon>
        <taxon>Dikarya</taxon>
        <taxon>Ascomycota</taxon>
        <taxon>Pezizomycotina</taxon>
        <taxon>Eurotiomycetes</taxon>
        <taxon>Eurotiomycetidae</taxon>
        <taxon>Eurotiales</taxon>
        <taxon>Aspergillaceae</taxon>
        <taxon>Aspergillus</taxon>
        <taxon>Aspergillus subgen. Fumigati</taxon>
    </lineage>
</organism>
<dbReference type="InterPro" id="IPR014710">
    <property type="entry name" value="RmlC-like_jellyroll"/>
</dbReference>
<dbReference type="InterPro" id="IPR014500">
    <property type="entry name" value="UCP019307_cupin"/>
</dbReference>
<proteinExistence type="predicted"/>
<dbReference type="InterPro" id="IPR011051">
    <property type="entry name" value="RmlC_Cupin_sf"/>
</dbReference>
<dbReference type="PANTHER" id="PTHR36448:SF3">
    <property type="entry name" value="CUPIN TYPE-2 DOMAIN-CONTAINING PROTEIN"/>
    <property type="match status" value="1"/>
</dbReference>
<dbReference type="SUPFAM" id="SSF51182">
    <property type="entry name" value="RmlC-like cupins"/>
    <property type="match status" value="1"/>
</dbReference>
<dbReference type="PIRSF" id="PIRSF019307">
    <property type="entry name" value="UCP019307"/>
    <property type="match status" value="1"/>
</dbReference>
<dbReference type="AlphaFoldDB" id="A0A397GSJ9"/>
<dbReference type="InterPro" id="IPR047121">
    <property type="entry name" value="YjiB-like"/>
</dbReference>
<gene>
    <name evidence="2" type="ORF">CDV56_106734</name>
</gene>
<sequence>MSFRTPSEIRVTSRQIPKWERIPNTSIQSKPLMIYHKAFNASPSQLTAHLEEVGEVIPQWVYSMYSQTHFHSTTHEVLGVVSGRARLCFGGEDNPNRFETDVEKGDLIIVPAGVGHRLLDELDPEEERFKMMGAYPKQKQWDMCYGESGEEDKVKGIKDLGWFHKDPLFGDDGPVLHV</sequence>
<comment type="caution">
    <text evidence="2">The sequence shown here is derived from an EMBL/GenBank/DDBJ whole genome shotgun (WGS) entry which is preliminary data.</text>
</comment>
<evidence type="ECO:0000259" key="1">
    <source>
        <dbReference type="Pfam" id="PF07883"/>
    </source>
</evidence>
<dbReference type="RefSeq" id="XP_026613189.1">
    <property type="nucleotide sequence ID" value="XM_026760353.1"/>
</dbReference>
<dbReference type="PANTHER" id="PTHR36448">
    <property type="entry name" value="BLR7373 PROTEIN"/>
    <property type="match status" value="1"/>
</dbReference>
<evidence type="ECO:0000313" key="2">
    <source>
        <dbReference type="EMBL" id="RHZ52043.1"/>
    </source>
</evidence>